<evidence type="ECO:0000256" key="2">
    <source>
        <dbReference type="ARBA" id="ARBA00022692"/>
    </source>
</evidence>
<evidence type="ECO:0000256" key="5">
    <source>
        <dbReference type="PIRSR" id="PIRSR604254-1"/>
    </source>
</evidence>
<feature type="transmembrane region" description="Helical" evidence="6">
    <location>
        <begin position="196"/>
        <end position="214"/>
    </location>
</feature>
<dbReference type="OrthoDB" id="9813689at2"/>
<feature type="transmembrane region" description="Helical" evidence="6">
    <location>
        <begin position="163"/>
        <end position="184"/>
    </location>
</feature>
<gene>
    <name evidence="7" type="ORF">OCA8868_00996</name>
</gene>
<reference evidence="8" key="1">
    <citation type="submission" date="2017-05" db="EMBL/GenBank/DDBJ databases">
        <authorList>
            <person name="Rodrigo-Torres L."/>
            <person name="Arahal R. D."/>
            <person name="Lucena T."/>
        </authorList>
    </citation>
    <scope>NUCLEOTIDE SEQUENCE [LARGE SCALE GENOMIC DNA]</scope>
    <source>
        <strain evidence="8">CECT 8868</strain>
    </source>
</reference>
<dbReference type="PANTHER" id="PTHR20855:SF3">
    <property type="entry name" value="LD03007P"/>
    <property type="match status" value="1"/>
</dbReference>
<evidence type="ECO:0000256" key="1">
    <source>
        <dbReference type="ARBA" id="ARBA00004141"/>
    </source>
</evidence>
<name>A0A238JV20_9RHOB</name>
<feature type="transmembrane region" description="Helical" evidence="6">
    <location>
        <begin position="20"/>
        <end position="40"/>
    </location>
</feature>
<evidence type="ECO:0000256" key="4">
    <source>
        <dbReference type="ARBA" id="ARBA00023136"/>
    </source>
</evidence>
<evidence type="ECO:0000313" key="8">
    <source>
        <dbReference type="Proteomes" id="UP000203464"/>
    </source>
</evidence>
<evidence type="ECO:0000313" key="7">
    <source>
        <dbReference type="EMBL" id="SMX33662.1"/>
    </source>
</evidence>
<keyword evidence="5" id="KW-0479">Metal-binding</keyword>
<feature type="transmembrane region" description="Helical" evidence="6">
    <location>
        <begin position="137"/>
        <end position="157"/>
    </location>
</feature>
<keyword evidence="3 6" id="KW-1133">Transmembrane helix</keyword>
<dbReference type="InterPro" id="IPR004254">
    <property type="entry name" value="AdipoR/HlyIII-related"/>
</dbReference>
<keyword evidence="8" id="KW-1185">Reference proteome</keyword>
<feature type="transmembrane region" description="Helical" evidence="6">
    <location>
        <begin position="52"/>
        <end position="72"/>
    </location>
</feature>
<dbReference type="GO" id="GO:0046872">
    <property type="term" value="F:metal ion binding"/>
    <property type="evidence" value="ECO:0007669"/>
    <property type="project" value="UniProtKB-KW"/>
</dbReference>
<protein>
    <submittedName>
        <fullName evidence="7">Hemolysin-III related</fullName>
    </submittedName>
</protein>
<dbReference type="AlphaFoldDB" id="A0A238JV20"/>
<dbReference type="Proteomes" id="UP000203464">
    <property type="component" value="Unassembled WGS sequence"/>
</dbReference>
<sequence>MTKPDLYPEFTRAERVADGVMHAFGIAFAITATILLIVWASGETSLSTVIGLSIYGVALIGSFVASACYHFTPWEGPRHLLRRIDHAAIYLKIAGTYTPLVVLIGSAFAYSILGIVWTLAAVGAITKLFFWGRPTRWGVGLYLGLGWLSAALITSLVPLVSGATLSLIIIGGLVYSLGAVVFSIDGLRFQNAIWHGLVLTASICFCIAIALGVLPTI</sequence>
<dbReference type="EMBL" id="FXYD01000001">
    <property type="protein sequence ID" value="SMX33662.1"/>
    <property type="molecule type" value="Genomic_DNA"/>
</dbReference>
<evidence type="ECO:0000256" key="3">
    <source>
        <dbReference type="ARBA" id="ARBA00022989"/>
    </source>
</evidence>
<keyword evidence="4 6" id="KW-0472">Membrane</keyword>
<keyword evidence="5" id="KW-0862">Zinc</keyword>
<evidence type="ECO:0000256" key="6">
    <source>
        <dbReference type="SAM" id="Phobius"/>
    </source>
</evidence>
<keyword evidence="2 6" id="KW-0812">Transmembrane</keyword>
<dbReference type="RefSeq" id="WP_093995380.1">
    <property type="nucleotide sequence ID" value="NZ_FXYD01000001.1"/>
</dbReference>
<feature type="binding site" evidence="5">
    <location>
        <position position="70"/>
    </location>
    <ligand>
        <name>Zn(2+)</name>
        <dbReference type="ChEBI" id="CHEBI:29105"/>
    </ligand>
</feature>
<dbReference type="Pfam" id="PF03006">
    <property type="entry name" value="HlyIII"/>
    <property type="match status" value="1"/>
</dbReference>
<dbReference type="GO" id="GO:0016020">
    <property type="term" value="C:membrane"/>
    <property type="evidence" value="ECO:0007669"/>
    <property type="project" value="UniProtKB-SubCell"/>
</dbReference>
<accession>A0A238JV20</accession>
<feature type="transmembrane region" description="Helical" evidence="6">
    <location>
        <begin position="100"/>
        <end position="125"/>
    </location>
</feature>
<organism evidence="7 8">
    <name type="scientific">Octadecabacter ascidiaceicola</name>
    <dbReference type="NCBI Taxonomy" id="1655543"/>
    <lineage>
        <taxon>Bacteria</taxon>
        <taxon>Pseudomonadati</taxon>
        <taxon>Pseudomonadota</taxon>
        <taxon>Alphaproteobacteria</taxon>
        <taxon>Rhodobacterales</taxon>
        <taxon>Roseobacteraceae</taxon>
        <taxon>Octadecabacter</taxon>
    </lineage>
</organism>
<dbReference type="PANTHER" id="PTHR20855">
    <property type="entry name" value="ADIPOR/PROGESTIN RECEPTOR-RELATED"/>
    <property type="match status" value="1"/>
</dbReference>
<proteinExistence type="predicted"/>
<comment type="subcellular location">
    <subcellularLocation>
        <location evidence="1">Membrane</location>
        <topology evidence="1">Multi-pass membrane protein</topology>
    </subcellularLocation>
</comment>